<dbReference type="Pfam" id="PF02932">
    <property type="entry name" value="Neur_chan_memb"/>
    <property type="match status" value="1"/>
</dbReference>
<keyword evidence="7 11" id="KW-1133">Transmembrane helix</keyword>
<dbReference type="Proteomes" id="UP000036681">
    <property type="component" value="Unplaced"/>
</dbReference>
<evidence type="ECO:0000256" key="11">
    <source>
        <dbReference type="SAM" id="Phobius"/>
    </source>
</evidence>
<evidence type="ECO:0000313" key="14">
    <source>
        <dbReference type="Proteomes" id="UP000036681"/>
    </source>
</evidence>
<evidence type="ECO:0000259" key="13">
    <source>
        <dbReference type="Pfam" id="PF02932"/>
    </source>
</evidence>
<dbReference type="InterPro" id="IPR006202">
    <property type="entry name" value="Neur_chan_lig-bd"/>
</dbReference>
<dbReference type="GO" id="GO:0004888">
    <property type="term" value="F:transmembrane signaling receptor activity"/>
    <property type="evidence" value="ECO:0007669"/>
    <property type="project" value="InterPro"/>
</dbReference>
<dbReference type="PRINTS" id="PR00253">
    <property type="entry name" value="GABAARECEPTR"/>
</dbReference>
<evidence type="ECO:0000256" key="9">
    <source>
        <dbReference type="ARBA" id="ARBA00023136"/>
    </source>
</evidence>
<evidence type="ECO:0000256" key="7">
    <source>
        <dbReference type="ARBA" id="ARBA00022989"/>
    </source>
</evidence>
<organism evidence="14 15">
    <name type="scientific">Ascaris lumbricoides</name>
    <name type="common">Giant roundworm</name>
    <dbReference type="NCBI Taxonomy" id="6252"/>
    <lineage>
        <taxon>Eukaryota</taxon>
        <taxon>Metazoa</taxon>
        <taxon>Ecdysozoa</taxon>
        <taxon>Nematoda</taxon>
        <taxon>Chromadorea</taxon>
        <taxon>Rhabditida</taxon>
        <taxon>Spirurina</taxon>
        <taxon>Ascaridomorpha</taxon>
        <taxon>Ascaridoidea</taxon>
        <taxon>Ascarididae</taxon>
        <taxon>Ascaris</taxon>
    </lineage>
</organism>
<dbReference type="InterPro" id="IPR036734">
    <property type="entry name" value="Neur_chan_lig-bd_sf"/>
</dbReference>
<dbReference type="Gene3D" id="2.70.170.10">
    <property type="entry name" value="Neurotransmitter-gated ion-channel ligand-binding domain"/>
    <property type="match status" value="1"/>
</dbReference>
<protein>
    <submittedName>
        <fullName evidence="15">Neur_chan_LBD domain-containing protein</fullName>
    </submittedName>
</protein>
<feature type="domain" description="Neurotransmitter-gated ion-channel transmembrane" evidence="13">
    <location>
        <begin position="182"/>
        <end position="225"/>
    </location>
</feature>
<evidence type="ECO:0000256" key="1">
    <source>
        <dbReference type="ARBA" id="ARBA00004141"/>
    </source>
</evidence>
<dbReference type="InterPro" id="IPR006028">
    <property type="entry name" value="GABAA/Glycine_rcpt"/>
</dbReference>
<keyword evidence="5 11" id="KW-0812">Transmembrane</keyword>
<evidence type="ECO:0000256" key="4">
    <source>
        <dbReference type="ARBA" id="ARBA00022475"/>
    </source>
</evidence>
<keyword evidence="9 11" id="KW-0472">Membrane</keyword>
<keyword evidence="14" id="KW-1185">Reference proteome</keyword>
<dbReference type="InterPro" id="IPR006201">
    <property type="entry name" value="Neur_channel"/>
</dbReference>
<feature type="domain" description="Neurotransmitter-gated ion-channel ligand-binding" evidence="12">
    <location>
        <begin position="15"/>
        <end position="122"/>
    </location>
</feature>
<evidence type="ECO:0000256" key="8">
    <source>
        <dbReference type="ARBA" id="ARBA00023065"/>
    </source>
</evidence>
<dbReference type="PANTHER" id="PTHR18945">
    <property type="entry name" value="NEUROTRANSMITTER GATED ION CHANNEL"/>
    <property type="match status" value="1"/>
</dbReference>
<dbReference type="WBParaSite" id="ALUE_0002197301-mRNA-1">
    <property type="protein sequence ID" value="ALUE_0002197301-mRNA-1"/>
    <property type="gene ID" value="ALUE_0002197301"/>
</dbReference>
<dbReference type="Gene3D" id="1.20.58.390">
    <property type="entry name" value="Neurotransmitter-gated ion-channel transmembrane domain"/>
    <property type="match status" value="1"/>
</dbReference>
<dbReference type="InterPro" id="IPR006029">
    <property type="entry name" value="Neurotrans-gated_channel_TM"/>
</dbReference>
<dbReference type="GO" id="GO:0005230">
    <property type="term" value="F:extracellular ligand-gated monoatomic ion channel activity"/>
    <property type="evidence" value="ECO:0007669"/>
    <property type="project" value="InterPro"/>
</dbReference>
<evidence type="ECO:0000256" key="5">
    <source>
        <dbReference type="ARBA" id="ARBA00022692"/>
    </source>
</evidence>
<dbReference type="InterPro" id="IPR038050">
    <property type="entry name" value="Neuro_actylchol_rec"/>
</dbReference>
<sequence>MASLKKRIATQMKRPPQSGYDRPLNVEIGLYMESLGNFRETQMLQTFDTDIYMYMSWRDSSLNHSGAQHLMVNDNDIRNQMWLPDLYFANAKTAQFHHVTIPNFNAYIAAAVNVTWFKESAIRYNSEISLPEYEIISITPGYCNGTYRYAVMANSYRVDQFSCLVANIRLHRSIGYTLVQSYFPTGLIVIISWVSFWIDRSAVPARVTLSFSTMLSLTTLVTSASISSATFTTSDLHLLSLKKHMSMADFS</sequence>
<dbReference type="SUPFAM" id="SSF63712">
    <property type="entry name" value="Nicotinic receptor ligand binding domain-like"/>
    <property type="match status" value="1"/>
</dbReference>
<proteinExistence type="predicted"/>
<dbReference type="SUPFAM" id="SSF90112">
    <property type="entry name" value="Neurotransmitter-gated ion-channel transmembrane pore"/>
    <property type="match status" value="1"/>
</dbReference>
<dbReference type="Pfam" id="PF02931">
    <property type="entry name" value="Neur_chan_LBD"/>
    <property type="match status" value="1"/>
</dbReference>
<keyword evidence="8" id="KW-0406">Ion transport</keyword>
<name>A0A0M3IT95_ASCLU</name>
<dbReference type="GO" id="GO:0005886">
    <property type="term" value="C:plasma membrane"/>
    <property type="evidence" value="ECO:0007669"/>
    <property type="project" value="UniProtKB-SubCell"/>
</dbReference>
<keyword evidence="3" id="KW-0813">Transport</keyword>
<dbReference type="AlphaFoldDB" id="A0A0M3IT95"/>
<keyword evidence="4" id="KW-1003">Cell membrane</keyword>
<feature type="transmembrane region" description="Helical" evidence="11">
    <location>
        <begin position="178"/>
        <end position="198"/>
    </location>
</feature>
<evidence type="ECO:0000259" key="12">
    <source>
        <dbReference type="Pfam" id="PF02931"/>
    </source>
</evidence>
<feature type="transmembrane region" description="Helical" evidence="11">
    <location>
        <begin position="218"/>
        <end position="239"/>
    </location>
</feature>
<evidence type="ECO:0000256" key="10">
    <source>
        <dbReference type="ARBA" id="ARBA00023303"/>
    </source>
</evidence>
<dbReference type="InterPro" id="IPR036719">
    <property type="entry name" value="Neuro-gated_channel_TM_sf"/>
</dbReference>
<evidence type="ECO:0000256" key="6">
    <source>
        <dbReference type="ARBA" id="ARBA00022729"/>
    </source>
</evidence>
<accession>A0A0M3IT95</accession>
<evidence type="ECO:0000313" key="15">
    <source>
        <dbReference type="WBParaSite" id="ALUE_0002197301-mRNA-1"/>
    </source>
</evidence>
<keyword evidence="6" id="KW-0732">Signal</keyword>
<evidence type="ECO:0000256" key="3">
    <source>
        <dbReference type="ARBA" id="ARBA00022448"/>
    </source>
</evidence>
<keyword evidence="10" id="KW-0407">Ion channel</keyword>
<comment type="subcellular location">
    <subcellularLocation>
        <location evidence="2">Cell membrane</location>
    </subcellularLocation>
    <subcellularLocation>
        <location evidence="1">Membrane</location>
        <topology evidence="1">Multi-pass membrane protein</topology>
    </subcellularLocation>
</comment>
<reference evidence="15" key="1">
    <citation type="submission" date="2017-02" db="UniProtKB">
        <authorList>
            <consortium name="WormBaseParasite"/>
        </authorList>
    </citation>
    <scope>IDENTIFICATION</scope>
</reference>
<evidence type="ECO:0000256" key="2">
    <source>
        <dbReference type="ARBA" id="ARBA00004236"/>
    </source>
</evidence>